<keyword evidence="1" id="KW-0472">Membrane</keyword>
<keyword evidence="1" id="KW-0812">Transmembrane</keyword>
<dbReference type="EMBL" id="SJPX01000011">
    <property type="protein sequence ID" value="TWU44429.1"/>
    <property type="molecule type" value="Genomic_DNA"/>
</dbReference>
<comment type="caution">
    <text evidence="2">The sequence shown here is derived from an EMBL/GenBank/DDBJ whole genome shotgun (WGS) entry which is preliminary data.</text>
</comment>
<keyword evidence="3" id="KW-1185">Reference proteome</keyword>
<evidence type="ECO:0000313" key="2">
    <source>
        <dbReference type="EMBL" id="TWU44429.1"/>
    </source>
</evidence>
<name>A0A5C6EB79_9BACT</name>
<dbReference type="AlphaFoldDB" id="A0A5C6EB79"/>
<accession>A0A5C6EB79</accession>
<keyword evidence="1" id="KW-1133">Transmembrane helix</keyword>
<organism evidence="2 3">
    <name type="scientific">Rubripirellula reticaptiva</name>
    <dbReference type="NCBI Taxonomy" id="2528013"/>
    <lineage>
        <taxon>Bacteria</taxon>
        <taxon>Pseudomonadati</taxon>
        <taxon>Planctomycetota</taxon>
        <taxon>Planctomycetia</taxon>
        <taxon>Pirellulales</taxon>
        <taxon>Pirellulaceae</taxon>
        <taxon>Rubripirellula</taxon>
    </lineage>
</organism>
<sequence length="108" mass="11615">MPIGLFVLLFMSVVIFRRARRTGRSGLAWAGLLWLAAFSCGVICSIGYLLMVAITTNPEVTEAELRGMMYLPTVIGLAGGVMLAMRFAGRPVSAKTADNHRMHRSGGG</sequence>
<feature type="transmembrane region" description="Helical" evidence="1">
    <location>
        <begin position="31"/>
        <end position="55"/>
    </location>
</feature>
<feature type="transmembrane region" description="Helical" evidence="1">
    <location>
        <begin position="67"/>
        <end position="88"/>
    </location>
</feature>
<reference evidence="2 3" key="1">
    <citation type="submission" date="2019-02" db="EMBL/GenBank/DDBJ databases">
        <title>Deep-cultivation of Planctomycetes and their phenomic and genomic characterization uncovers novel biology.</title>
        <authorList>
            <person name="Wiegand S."/>
            <person name="Jogler M."/>
            <person name="Boedeker C."/>
            <person name="Pinto D."/>
            <person name="Vollmers J."/>
            <person name="Rivas-Marin E."/>
            <person name="Kohn T."/>
            <person name="Peeters S.H."/>
            <person name="Heuer A."/>
            <person name="Rast P."/>
            <person name="Oberbeckmann S."/>
            <person name="Bunk B."/>
            <person name="Jeske O."/>
            <person name="Meyerdierks A."/>
            <person name="Storesund J.E."/>
            <person name="Kallscheuer N."/>
            <person name="Luecker S."/>
            <person name="Lage O.M."/>
            <person name="Pohl T."/>
            <person name="Merkel B.J."/>
            <person name="Hornburger P."/>
            <person name="Mueller R.-W."/>
            <person name="Bruemmer F."/>
            <person name="Labrenz M."/>
            <person name="Spormann A.M."/>
            <person name="Op Den Camp H."/>
            <person name="Overmann J."/>
            <person name="Amann R."/>
            <person name="Jetten M.S.M."/>
            <person name="Mascher T."/>
            <person name="Medema M.H."/>
            <person name="Devos D.P."/>
            <person name="Kaster A.-K."/>
            <person name="Ovreas L."/>
            <person name="Rohde M."/>
            <person name="Galperin M.Y."/>
            <person name="Jogler C."/>
        </authorList>
    </citation>
    <scope>NUCLEOTIDE SEQUENCE [LARGE SCALE GENOMIC DNA]</scope>
    <source>
        <strain evidence="2 3">Poly59</strain>
    </source>
</reference>
<evidence type="ECO:0000256" key="1">
    <source>
        <dbReference type="SAM" id="Phobius"/>
    </source>
</evidence>
<gene>
    <name evidence="2" type="ORF">Poly59_61580</name>
</gene>
<proteinExistence type="predicted"/>
<evidence type="ECO:0000313" key="3">
    <source>
        <dbReference type="Proteomes" id="UP000317977"/>
    </source>
</evidence>
<protein>
    <submittedName>
        <fullName evidence="2">Uncharacterized protein</fullName>
    </submittedName>
</protein>
<dbReference type="Proteomes" id="UP000317977">
    <property type="component" value="Unassembled WGS sequence"/>
</dbReference>